<organism evidence="2 3">
    <name type="scientific">Portunus trituberculatus</name>
    <name type="common">Swimming crab</name>
    <name type="synonym">Neptunus trituberculatus</name>
    <dbReference type="NCBI Taxonomy" id="210409"/>
    <lineage>
        <taxon>Eukaryota</taxon>
        <taxon>Metazoa</taxon>
        <taxon>Ecdysozoa</taxon>
        <taxon>Arthropoda</taxon>
        <taxon>Crustacea</taxon>
        <taxon>Multicrustacea</taxon>
        <taxon>Malacostraca</taxon>
        <taxon>Eumalacostraca</taxon>
        <taxon>Eucarida</taxon>
        <taxon>Decapoda</taxon>
        <taxon>Pleocyemata</taxon>
        <taxon>Brachyura</taxon>
        <taxon>Eubrachyura</taxon>
        <taxon>Portunoidea</taxon>
        <taxon>Portunidae</taxon>
        <taxon>Portuninae</taxon>
        <taxon>Portunus</taxon>
    </lineage>
</organism>
<evidence type="ECO:0000313" key="3">
    <source>
        <dbReference type="Proteomes" id="UP000324222"/>
    </source>
</evidence>
<evidence type="ECO:0000256" key="1">
    <source>
        <dbReference type="SAM" id="MobiDB-lite"/>
    </source>
</evidence>
<feature type="compositionally biased region" description="Basic and acidic residues" evidence="1">
    <location>
        <begin position="1"/>
        <end position="14"/>
    </location>
</feature>
<keyword evidence="3" id="KW-1185">Reference proteome</keyword>
<dbReference type="Proteomes" id="UP000324222">
    <property type="component" value="Unassembled WGS sequence"/>
</dbReference>
<dbReference type="EMBL" id="VSRR010007461">
    <property type="protein sequence ID" value="MPC46943.1"/>
    <property type="molecule type" value="Genomic_DNA"/>
</dbReference>
<evidence type="ECO:0000313" key="2">
    <source>
        <dbReference type="EMBL" id="MPC46943.1"/>
    </source>
</evidence>
<protein>
    <submittedName>
        <fullName evidence="2">Uncharacterized protein</fullName>
    </submittedName>
</protein>
<name>A0A5B7FPE5_PORTR</name>
<comment type="caution">
    <text evidence="2">The sequence shown here is derived from an EMBL/GenBank/DDBJ whole genome shotgun (WGS) entry which is preliminary data.</text>
</comment>
<reference evidence="2 3" key="1">
    <citation type="submission" date="2019-05" db="EMBL/GenBank/DDBJ databases">
        <title>Another draft genome of Portunus trituberculatus and its Hox gene families provides insights of decapod evolution.</title>
        <authorList>
            <person name="Jeong J.-H."/>
            <person name="Song I."/>
            <person name="Kim S."/>
            <person name="Choi T."/>
            <person name="Kim D."/>
            <person name="Ryu S."/>
            <person name="Kim W."/>
        </authorList>
    </citation>
    <scope>NUCLEOTIDE SEQUENCE [LARGE SCALE GENOMIC DNA]</scope>
    <source>
        <tissue evidence="2">Muscle</tissue>
    </source>
</reference>
<gene>
    <name evidence="2" type="ORF">E2C01_040675</name>
</gene>
<proteinExistence type="predicted"/>
<sequence>MERREGEGVREKEKKKWKSRKRRKEEEEDGDGDEMVAMFSVVRCCGSVQVVPLTHISCRRHWWW</sequence>
<feature type="region of interest" description="Disordered" evidence="1">
    <location>
        <begin position="1"/>
        <end position="32"/>
    </location>
</feature>
<accession>A0A5B7FPE5</accession>
<dbReference type="AlphaFoldDB" id="A0A5B7FPE5"/>